<dbReference type="EMBL" id="LAZR01000330">
    <property type="protein sequence ID" value="KKN74182.1"/>
    <property type="molecule type" value="Genomic_DNA"/>
</dbReference>
<reference evidence="1" key="1">
    <citation type="journal article" date="2015" name="Nature">
        <title>Complex archaea that bridge the gap between prokaryotes and eukaryotes.</title>
        <authorList>
            <person name="Spang A."/>
            <person name="Saw J.H."/>
            <person name="Jorgensen S.L."/>
            <person name="Zaremba-Niedzwiedzka K."/>
            <person name="Martijn J."/>
            <person name="Lind A.E."/>
            <person name="van Eijk R."/>
            <person name="Schleper C."/>
            <person name="Guy L."/>
            <person name="Ettema T.J."/>
        </authorList>
    </citation>
    <scope>NUCLEOTIDE SEQUENCE</scope>
</reference>
<proteinExistence type="predicted"/>
<sequence>MTLNELIRDLQLEQDRHGDNEVGYEVGSTYMEILIGDDPATGSSVNIPDPGW</sequence>
<protein>
    <submittedName>
        <fullName evidence="1">Uncharacterized protein</fullName>
    </submittedName>
</protein>
<accession>A0A0F9TH02</accession>
<organism evidence="1">
    <name type="scientific">marine sediment metagenome</name>
    <dbReference type="NCBI Taxonomy" id="412755"/>
    <lineage>
        <taxon>unclassified sequences</taxon>
        <taxon>metagenomes</taxon>
        <taxon>ecological metagenomes</taxon>
    </lineage>
</organism>
<name>A0A0F9TH02_9ZZZZ</name>
<evidence type="ECO:0000313" key="1">
    <source>
        <dbReference type="EMBL" id="KKN74182.1"/>
    </source>
</evidence>
<gene>
    <name evidence="1" type="ORF">LCGC14_0392680</name>
</gene>
<dbReference type="AlphaFoldDB" id="A0A0F9TH02"/>
<comment type="caution">
    <text evidence="1">The sequence shown here is derived from an EMBL/GenBank/DDBJ whole genome shotgun (WGS) entry which is preliminary data.</text>
</comment>